<gene>
    <name evidence="4" type="ORF">DXC51_16815</name>
</gene>
<organism evidence="4 5">
    <name type="scientific">Eisenbergiella massiliensis</name>
    <dbReference type="NCBI Taxonomy" id="1720294"/>
    <lineage>
        <taxon>Bacteria</taxon>
        <taxon>Bacillati</taxon>
        <taxon>Bacillota</taxon>
        <taxon>Clostridia</taxon>
        <taxon>Lachnospirales</taxon>
        <taxon>Lachnospiraceae</taxon>
        <taxon>Eisenbergiella</taxon>
    </lineage>
</organism>
<dbReference type="InterPro" id="IPR036388">
    <property type="entry name" value="WH-like_DNA-bd_sf"/>
</dbReference>
<dbReference type="InterPro" id="IPR036390">
    <property type="entry name" value="WH_DNA-bd_sf"/>
</dbReference>
<dbReference type="EMBL" id="QVLV01000011">
    <property type="protein sequence ID" value="RGE58556.1"/>
    <property type="molecule type" value="Genomic_DNA"/>
</dbReference>
<comment type="caution">
    <text evidence="4">The sequence shown here is derived from an EMBL/GenBank/DDBJ whole genome shotgun (WGS) entry which is preliminary data.</text>
</comment>
<dbReference type="Pfam" id="PF25583">
    <property type="entry name" value="WCX"/>
    <property type="match status" value="1"/>
</dbReference>
<dbReference type="InterPro" id="IPR028349">
    <property type="entry name" value="PafC-like"/>
</dbReference>
<feature type="domain" description="WYL" evidence="2">
    <location>
        <begin position="126"/>
        <end position="192"/>
    </location>
</feature>
<dbReference type="Pfam" id="PF08279">
    <property type="entry name" value="HTH_11"/>
    <property type="match status" value="1"/>
</dbReference>
<evidence type="ECO:0000313" key="5">
    <source>
        <dbReference type="Proteomes" id="UP000260812"/>
    </source>
</evidence>
<dbReference type="PROSITE" id="PS52050">
    <property type="entry name" value="WYL"/>
    <property type="match status" value="1"/>
</dbReference>
<dbReference type="PANTHER" id="PTHR34580">
    <property type="match status" value="1"/>
</dbReference>
<sequence>MVNRLFGICYQLMQRDKIPAKELAERYEVSVRTIYRDVEILSMAGVPIYASKGRSGGISLLDHSLIDKMFITPEEKKQILAALESLQEVEPSESSQLLRKLGDFFQTPAAAWVSVDFSDWSGRRQELFNLLKNAILQSKVISFDYYTSGGRVERRVVEPVQLWFKSHAWYLRAWCRGRKAMRTFKILRIKRPECLDEYFLPRNMPVAEESDTAQNAAPENAATDIGLEIDASQTYRIYDFFEEEEISVMDNGNFLVNTSYVADDWAYSLIISLCPHVRIIEPLWLKEKIADMLQKSLENI</sequence>
<reference evidence="4" key="1">
    <citation type="submission" date="2018-08" db="EMBL/GenBank/DDBJ databases">
        <title>A genome reference for cultivated species of the human gut microbiota.</title>
        <authorList>
            <person name="Zou Y."/>
            <person name="Xue W."/>
            <person name="Luo G."/>
        </authorList>
    </citation>
    <scope>NUCLEOTIDE SEQUENCE [LARGE SCALE GENOMIC DNA]</scope>
    <source>
        <strain evidence="4">TF05-5AC</strain>
    </source>
</reference>
<evidence type="ECO:0000259" key="1">
    <source>
        <dbReference type="Pfam" id="PF08279"/>
    </source>
</evidence>
<feature type="domain" description="WCX" evidence="3">
    <location>
        <begin position="224"/>
        <end position="295"/>
    </location>
</feature>
<name>A0A3E3I1V1_9FIRM</name>
<dbReference type="GeneID" id="97988484"/>
<evidence type="ECO:0000259" key="2">
    <source>
        <dbReference type="Pfam" id="PF13280"/>
    </source>
</evidence>
<accession>A0A3E3I1V1</accession>
<dbReference type="Proteomes" id="UP000260812">
    <property type="component" value="Unassembled WGS sequence"/>
</dbReference>
<dbReference type="PANTHER" id="PTHR34580:SF1">
    <property type="entry name" value="PROTEIN PAFC"/>
    <property type="match status" value="1"/>
</dbReference>
<dbReference type="InterPro" id="IPR026881">
    <property type="entry name" value="WYL_dom"/>
</dbReference>
<keyword evidence="5" id="KW-1185">Reference proteome</keyword>
<dbReference type="Pfam" id="PF13280">
    <property type="entry name" value="WYL"/>
    <property type="match status" value="1"/>
</dbReference>
<dbReference type="InterPro" id="IPR013196">
    <property type="entry name" value="HTH_11"/>
</dbReference>
<proteinExistence type="predicted"/>
<dbReference type="InterPro" id="IPR051534">
    <property type="entry name" value="CBASS_pafABC_assoc_protein"/>
</dbReference>
<feature type="domain" description="Helix-turn-helix type 11" evidence="1">
    <location>
        <begin position="4"/>
        <end position="57"/>
    </location>
</feature>
<evidence type="ECO:0000313" key="4">
    <source>
        <dbReference type="EMBL" id="RGE58556.1"/>
    </source>
</evidence>
<dbReference type="AlphaFoldDB" id="A0A3E3I1V1"/>
<dbReference type="SUPFAM" id="SSF46785">
    <property type="entry name" value="Winged helix' DNA-binding domain"/>
    <property type="match status" value="1"/>
</dbReference>
<protein>
    <submittedName>
        <fullName evidence="4">YafY family transcriptional regulator</fullName>
    </submittedName>
</protein>
<evidence type="ECO:0000259" key="3">
    <source>
        <dbReference type="Pfam" id="PF25583"/>
    </source>
</evidence>
<dbReference type="InterPro" id="IPR057727">
    <property type="entry name" value="WCX_dom"/>
</dbReference>
<dbReference type="RefSeq" id="WP_117544970.1">
    <property type="nucleotide sequence ID" value="NZ_QVLV01000011.1"/>
</dbReference>
<dbReference type="PIRSF" id="PIRSF016838">
    <property type="entry name" value="PafC"/>
    <property type="match status" value="1"/>
</dbReference>
<dbReference type="Gene3D" id="1.10.10.10">
    <property type="entry name" value="Winged helix-like DNA-binding domain superfamily/Winged helix DNA-binding domain"/>
    <property type="match status" value="1"/>
</dbReference>